<evidence type="ECO:0000313" key="1">
    <source>
        <dbReference type="EMBL" id="CBL27932.1"/>
    </source>
</evidence>
<dbReference type="EMBL" id="FP929056">
    <property type="protein sequence ID" value="CBL27932.1"/>
    <property type="molecule type" value="Genomic_DNA"/>
</dbReference>
<dbReference type="AlphaFoldDB" id="A0AB94IW17"/>
<evidence type="ECO:0000313" key="2">
    <source>
        <dbReference type="Proteomes" id="UP000008957"/>
    </source>
</evidence>
<proteinExistence type="predicted"/>
<reference evidence="1 2" key="2">
    <citation type="submission" date="2010-03" db="EMBL/GenBank/DDBJ databases">
        <authorList>
            <person name="Pajon A."/>
        </authorList>
    </citation>
    <scope>NUCLEOTIDE SEQUENCE [LARGE SCALE GENOMIC DNA]</scope>
    <source>
        <strain evidence="1 2">SGP1</strain>
    </source>
</reference>
<sequence length="19" mass="1908">MAFTAVAQTVAGAHHLLAV</sequence>
<accession>A0AB94IW17</accession>
<dbReference type="KEGG" id="sbr:SY1_05190"/>
<protein>
    <submittedName>
        <fullName evidence="1">Uncharacterized protein</fullName>
    </submittedName>
</protein>
<dbReference type="Proteomes" id="UP000008957">
    <property type="component" value="Chromosome"/>
</dbReference>
<reference evidence="2" key="1">
    <citation type="submission" date="2010-03" db="EMBL/GenBank/DDBJ databases">
        <title>The genome sequence of Synergistetes sp. SGP1.</title>
        <authorList>
            <consortium name="metaHIT consortium -- http://www.metahit.eu/"/>
            <person name="Pajon A."/>
            <person name="Turner K."/>
            <person name="Parkhill J."/>
            <person name="Wade W."/>
            <person name="Vartoukian S."/>
        </authorList>
    </citation>
    <scope>NUCLEOTIDE SEQUENCE [LARGE SCALE GENOMIC DNA]</scope>
    <source>
        <strain evidence="2">SGP1</strain>
    </source>
</reference>
<organism evidence="1 2">
    <name type="scientific">Fretibacterium fastidiosum</name>
    <dbReference type="NCBI Taxonomy" id="651822"/>
    <lineage>
        <taxon>Bacteria</taxon>
        <taxon>Thermotogati</taxon>
        <taxon>Synergistota</taxon>
        <taxon>Synergistia</taxon>
        <taxon>Synergistales</taxon>
        <taxon>Aminobacteriaceae</taxon>
        <taxon>Fretibacterium</taxon>
    </lineage>
</organism>
<gene>
    <name evidence="1" type="ORF">SY1_05190</name>
</gene>
<name>A0AB94IW17_9BACT</name>
<keyword evidence="2" id="KW-1185">Reference proteome</keyword>